<dbReference type="GO" id="GO:0005886">
    <property type="term" value="C:plasma membrane"/>
    <property type="evidence" value="ECO:0007669"/>
    <property type="project" value="UniProtKB-SubCell"/>
</dbReference>
<evidence type="ECO:0000256" key="2">
    <source>
        <dbReference type="ARBA" id="ARBA00022448"/>
    </source>
</evidence>
<proteinExistence type="predicted"/>
<protein>
    <submittedName>
        <fullName evidence="9">Uncharacterized multiple-sugar transport system permease YteP</fullName>
    </submittedName>
</protein>
<evidence type="ECO:0000256" key="3">
    <source>
        <dbReference type="ARBA" id="ARBA00022475"/>
    </source>
</evidence>
<evidence type="ECO:0000313" key="9">
    <source>
        <dbReference type="EMBL" id="CAI8043743.1"/>
    </source>
</evidence>
<evidence type="ECO:0000259" key="8">
    <source>
        <dbReference type="PROSITE" id="PS50928"/>
    </source>
</evidence>
<accession>A0AA35TA11</accession>
<dbReference type="AlphaFoldDB" id="A0AA35TA11"/>
<dbReference type="EMBL" id="CASHTH010003352">
    <property type="protein sequence ID" value="CAI8043743.1"/>
    <property type="molecule type" value="Genomic_DNA"/>
</dbReference>
<dbReference type="PANTHER" id="PTHR43227">
    <property type="entry name" value="BLL4140 PROTEIN"/>
    <property type="match status" value="1"/>
</dbReference>
<keyword evidence="3" id="KW-1003">Cell membrane</keyword>
<evidence type="ECO:0000313" key="10">
    <source>
        <dbReference type="Proteomes" id="UP001174909"/>
    </source>
</evidence>
<comment type="subcellular location">
    <subcellularLocation>
        <location evidence="1">Cell membrane</location>
        <topology evidence="1">Multi-pass membrane protein</topology>
    </subcellularLocation>
</comment>
<feature type="domain" description="ABC transmembrane type-1" evidence="8">
    <location>
        <begin position="100"/>
        <end position="314"/>
    </location>
</feature>
<dbReference type="InterPro" id="IPR050809">
    <property type="entry name" value="UgpAE/MalFG_permease"/>
</dbReference>
<dbReference type="InterPro" id="IPR000515">
    <property type="entry name" value="MetI-like"/>
</dbReference>
<gene>
    <name evidence="9" type="ORF">GBAR_LOCUS24270</name>
</gene>
<sequence>MSERSQVASSAPATPVTAPARAVAGPKRDLWARVRRHWMLYVMIAPAILGFLLFKYIPAIGALTIPFTRYSIVDGFFGSEWVGLKWFISFLSGGFFPRLLRNTFLLGFLGMVIGFPMPILLALSLNEIRSQPFKRFAQTITYLPHFISVVVVVGLMYSWFAYDGYVNNFLGVFNLDPIDFQGDPRWFRPLYIGSGIWQGIGWGSILYLAALGGVNPELYESAYLDGANRVRRAWHVTLPGIAPTITILLILGMQNIIEVGFEKAFLMQNPANMSTSDVFAIYIYRRGIIGLDFSFASAVGLLNSVVGLLLVLSANYLSRLFNEHSLW</sequence>
<feature type="transmembrane region" description="Helical" evidence="7">
    <location>
        <begin position="38"/>
        <end position="57"/>
    </location>
</feature>
<feature type="transmembrane region" description="Helical" evidence="7">
    <location>
        <begin position="140"/>
        <end position="160"/>
    </location>
</feature>
<keyword evidence="6 7" id="KW-0472">Membrane</keyword>
<dbReference type="Proteomes" id="UP001174909">
    <property type="component" value="Unassembled WGS sequence"/>
</dbReference>
<dbReference type="Pfam" id="PF00528">
    <property type="entry name" value="BPD_transp_1"/>
    <property type="match status" value="1"/>
</dbReference>
<feature type="transmembrane region" description="Helical" evidence="7">
    <location>
        <begin position="295"/>
        <end position="317"/>
    </location>
</feature>
<dbReference type="SUPFAM" id="SSF161098">
    <property type="entry name" value="MetI-like"/>
    <property type="match status" value="1"/>
</dbReference>
<keyword evidence="4 7" id="KW-0812">Transmembrane</keyword>
<keyword evidence="5 7" id="KW-1133">Transmembrane helix</keyword>
<organism evidence="9 10">
    <name type="scientific">Geodia barretti</name>
    <name type="common">Barrett's horny sponge</name>
    <dbReference type="NCBI Taxonomy" id="519541"/>
    <lineage>
        <taxon>Eukaryota</taxon>
        <taxon>Metazoa</taxon>
        <taxon>Porifera</taxon>
        <taxon>Demospongiae</taxon>
        <taxon>Heteroscleromorpha</taxon>
        <taxon>Tetractinellida</taxon>
        <taxon>Astrophorina</taxon>
        <taxon>Geodiidae</taxon>
        <taxon>Geodia</taxon>
    </lineage>
</organism>
<dbReference type="GO" id="GO:0055085">
    <property type="term" value="P:transmembrane transport"/>
    <property type="evidence" value="ECO:0007669"/>
    <property type="project" value="InterPro"/>
</dbReference>
<reference evidence="9" key="1">
    <citation type="submission" date="2023-03" db="EMBL/GenBank/DDBJ databases">
        <authorList>
            <person name="Steffen K."/>
            <person name="Cardenas P."/>
        </authorList>
    </citation>
    <scope>NUCLEOTIDE SEQUENCE</scope>
</reference>
<feature type="transmembrane region" description="Helical" evidence="7">
    <location>
        <begin position="190"/>
        <end position="212"/>
    </location>
</feature>
<keyword evidence="2" id="KW-0813">Transport</keyword>
<dbReference type="InterPro" id="IPR035906">
    <property type="entry name" value="MetI-like_sf"/>
</dbReference>
<dbReference type="PROSITE" id="PS50928">
    <property type="entry name" value="ABC_TM1"/>
    <property type="match status" value="1"/>
</dbReference>
<comment type="caution">
    <text evidence="9">The sequence shown here is derived from an EMBL/GenBank/DDBJ whole genome shotgun (WGS) entry which is preliminary data.</text>
</comment>
<evidence type="ECO:0000256" key="6">
    <source>
        <dbReference type="ARBA" id="ARBA00023136"/>
    </source>
</evidence>
<keyword evidence="10" id="KW-1185">Reference proteome</keyword>
<dbReference type="Gene3D" id="1.10.3720.10">
    <property type="entry name" value="MetI-like"/>
    <property type="match status" value="1"/>
</dbReference>
<evidence type="ECO:0000256" key="4">
    <source>
        <dbReference type="ARBA" id="ARBA00022692"/>
    </source>
</evidence>
<evidence type="ECO:0000256" key="5">
    <source>
        <dbReference type="ARBA" id="ARBA00022989"/>
    </source>
</evidence>
<evidence type="ECO:0000256" key="7">
    <source>
        <dbReference type="SAM" id="Phobius"/>
    </source>
</evidence>
<feature type="transmembrane region" description="Helical" evidence="7">
    <location>
        <begin position="104"/>
        <end position="128"/>
    </location>
</feature>
<name>A0AA35TA11_GEOBA</name>
<dbReference type="PANTHER" id="PTHR43227:SF11">
    <property type="entry name" value="BLL4140 PROTEIN"/>
    <property type="match status" value="1"/>
</dbReference>
<dbReference type="CDD" id="cd06261">
    <property type="entry name" value="TM_PBP2"/>
    <property type="match status" value="1"/>
</dbReference>
<evidence type="ECO:0000256" key="1">
    <source>
        <dbReference type="ARBA" id="ARBA00004651"/>
    </source>
</evidence>
<feature type="transmembrane region" description="Helical" evidence="7">
    <location>
        <begin position="233"/>
        <end position="257"/>
    </location>
</feature>